<feature type="signal peptide" evidence="2">
    <location>
        <begin position="1"/>
        <end position="27"/>
    </location>
</feature>
<evidence type="ECO:0000256" key="1">
    <source>
        <dbReference type="ARBA" id="ARBA00022729"/>
    </source>
</evidence>
<reference evidence="4 5" key="1">
    <citation type="submission" date="2023-01" db="EMBL/GenBank/DDBJ databases">
        <title>Novel species of the genus Vogesella isolated from rivers.</title>
        <authorList>
            <person name="Lu H."/>
        </authorList>
    </citation>
    <scope>NUCLEOTIDE SEQUENCE [LARGE SCALE GENOMIC DNA]</scope>
    <source>
        <strain evidence="4 5">SH7W</strain>
    </source>
</reference>
<dbReference type="Gene3D" id="3.30.1340.30">
    <property type="match status" value="1"/>
</dbReference>
<dbReference type="PROSITE" id="PS51257">
    <property type="entry name" value="PROKAR_LIPOPROTEIN"/>
    <property type="match status" value="1"/>
</dbReference>
<feature type="domain" description="BON" evidence="3">
    <location>
        <begin position="123"/>
        <end position="190"/>
    </location>
</feature>
<evidence type="ECO:0000313" key="5">
    <source>
        <dbReference type="Proteomes" id="UP001221566"/>
    </source>
</evidence>
<feature type="chain" id="PRO_5047334071" evidence="2">
    <location>
        <begin position="28"/>
        <end position="201"/>
    </location>
</feature>
<dbReference type="PANTHER" id="PTHR34606">
    <property type="entry name" value="BON DOMAIN-CONTAINING PROTEIN"/>
    <property type="match status" value="1"/>
</dbReference>
<dbReference type="InterPro" id="IPR007055">
    <property type="entry name" value="BON_dom"/>
</dbReference>
<feature type="domain" description="BON" evidence="3">
    <location>
        <begin position="43"/>
        <end position="114"/>
    </location>
</feature>
<protein>
    <submittedName>
        <fullName evidence="4">BON domain-containing protein</fullName>
    </submittedName>
</protein>
<comment type="caution">
    <text evidence="4">The sequence shown here is derived from an EMBL/GenBank/DDBJ whole genome shotgun (WGS) entry which is preliminary data.</text>
</comment>
<keyword evidence="1 2" id="KW-0732">Signal</keyword>
<dbReference type="Proteomes" id="UP001221566">
    <property type="component" value="Unassembled WGS sequence"/>
</dbReference>
<sequence>MMKNRLFALLLASSAAASLSACFPLVAGGVAAGALVASDRRTSGAYVEDQAIELKSLRQSSERFAGARISITSYNRAVLISGEALRETQRQEIEMMVRGTPNVQRVYNHLVVAPVATLAQKNNDLWITTKVRTRLLEGKGYPPQAIKVVTDRGVVYLLGLVTASEGAAAADVASRTSGVQQVVTLFETLAETPAASIQPGN</sequence>
<evidence type="ECO:0000256" key="2">
    <source>
        <dbReference type="SAM" id="SignalP"/>
    </source>
</evidence>
<evidence type="ECO:0000313" key="4">
    <source>
        <dbReference type="EMBL" id="MDC7691714.1"/>
    </source>
</evidence>
<accession>A0ABT5I6B2</accession>
<name>A0ABT5I6B2_VOGIN</name>
<dbReference type="PROSITE" id="PS50914">
    <property type="entry name" value="BON"/>
    <property type="match status" value="2"/>
</dbReference>
<dbReference type="InterPro" id="IPR051686">
    <property type="entry name" value="Lipoprotein_DolP"/>
</dbReference>
<organism evidence="4 5">
    <name type="scientific">Vogesella indigofera</name>
    <name type="common">Pseudomonas indigofera</name>
    <dbReference type="NCBI Taxonomy" id="45465"/>
    <lineage>
        <taxon>Bacteria</taxon>
        <taxon>Pseudomonadati</taxon>
        <taxon>Pseudomonadota</taxon>
        <taxon>Betaproteobacteria</taxon>
        <taxon>Neisseriales</taxon>
        <taxon>Chromobacteriaceae</taxon>
        <taxon>Vogesella</taxon>
    </lineage>
</organism>
<proteinExistence type="predicted"/>
<dbReference type="InterPro" id="IPR014004">
    <property type="entry name" value="Transpt-assoc_nodulatn_dom_bac"/>
</dbReference>
<dbReference type="RefSeq" id="WP_272803619.1">
    <property type="nucleotide sequence ID" value="NZ_JAQQKY010000008.1"/>
</dbReference>
<keyword evidence="5" id="KW-1185">Reference proteome</keyword>
<dbReference type="PANTHER" id="PTHR34606:SF4">
    <property type="entry name" value="OUTER MEMBRANE LIPOPROTEIN DOLP"/>
    <property type="match status" value="1"/>
</dbReference>
<dbReference type="SMART" id="SM00749">
    <property type="entry name" value="BON"/>
    <property type="match status" value="2"/>
</dbReference>
<gene>
    <name evidence="4" type="ORF">PQU93_13115</name>
</gene>
<dbReference type="Pfam" id="PF04972">
    <property type="entry name" value="BON"/>
    <property type="match status" value="2"/>
</dbReference>
<dbReference type="EMBL" id="JAQQKY010000008">
    <property type="protein sequence ID" value="MDC7691714.1"/>
    <property type="molecule type" value="Genomic_DNA"/>
</dbReference>
<evidence type="ECO:0000259" key="3">
    <source>
        <dbReference type="PROSITE" id="PS50914"/>
    </source>
</evidence>